<sequence>MLRLPSPIKSQRGPVTGNGTLGKFLNFLFDISSSGINGEDVALPNDSASVRSLEALPAAPAPRPPLPQRNTKKVAVRGRAKRRAVEEPSEDDTPEVEVQV</sequence>
<feature type="compositionally biased region" description="Basic residues" evidence="1">
    <location>
        <begin position="70"/>
        <end position="82"/>
    </location>
</feature>
<dbReference type="Proteomes" id="UP001341840">
    <property type="component" value="Unassembled WGS sequence"/>
</dbReference>
<feature type="compositionally biased region" description="Acidic residues" evidence="1">
    <location>
        <begin position="87"/>
        <end position="100"/>
    </location>
</feature>
<accession>A0ABU6XEG3</accession>
<organism evidence="2 3">
    <name type="scientific">Stylosanthes scabra</name>
    <dbReference type="NCBI Taxonomy" id="79078"/>
    <lineage>
        <taxon>Eukaryota</taxon>
        <taxon>Viridiplantae</taxon>
        <taxon>Streptophyta</taxon>
        <taxon>Embryophyta</taxon>
        <taxon>Tracheophyta</taxon>
        <taxon>Spermatophyta</taxon>
        <taxon>Magnoliopsida</taxon>
        <taxon>eudicotyledons</taxon>
        <taxon>Gunneridae</taxon>
        <taxon>Pentapetalae</taxon>
        <taxon>rosids</taxon>
        <taxon>fabids</taxon>
        <taxon>Fabales</taxon>
        <taxon>Fabaceae</taxon>
        <taxon>Papilionoideae</taxon>
        <taxon>50 kb inversion clade</taxon>
        <taxon>dalbergioids sensu lato</taxon>
        <taxon>Dalbergieae</taxon>
        <taxon>Pterocarpus clade</taxon>
        <taxon>Stylosanthes</taxon>
    </lineage>
</organism>
<proteinExistence type="predicted"/>
<dbReference type="EMBL" id="JASCZI010211656">
    <property type="protein sequence ID" value="MED6195594.1"/>
    <property type="molecule type" value="Genomic_DNA"/>
</dbReference>
<keyword evidence="3" id="KW-1185">Reference proteome</keyword>
<feature type="region of interest" description="Disordered" evidence="1">
    <location>
        <begin position="56"/>
        <end position="100"/>
    </location>
</feature>
<reference evidence="2 3" key="1">
    <citation type="journal article" date="2023" name="Plants (Basel)">
        <title>Bridging the Gap: Combining Genomics and Transcriptomics Approaches to Understand Stylosanthes scabra, an Orphan Legume from the Brazilian Caatinga.</title>
        <authorList>
            <person name="Ferreira-Neto J.R.C."/>
            <person name="da Silva M.D."/>
            <person name="Binneck E."/>
            <person name="de Melo N.F."/>
            <person name="da Silva R.H."/>
            <person name="de Melo A.L.T.M."/>
            <person name="Pandolfi V."/>
            <person name="Bustamante F.O."/>
            <person name="Brasileiro-Vidal A.C."/>
            <person name="Benko-Iseppon A.M."/>
        </authorList>
    </citation>
    <scope>NUCLEOTIDE SEQUENCE [LARGE SCALE GENOMIC DNA]</scope>
    <source>
        <tissue evidence="2">Leaves</tissue>
    </source>
</reference>
<name>A0ABU6XEG3_9FABA</name>
<gene>
    <name evidence="2" type="ORF">PIB30_039374</name>
</gene>
<evidence type="ECO:0000313" key="3">
    <source>
        <dbReference type="Proteomes" id="UP001341840"/>
    </source>
</evidence>
<protein>
    <submittedName>
        <fullName evidence="2">Uncharacterized protein</fullName>
    </submittedName>
</protein>
<evidence type="ECO:0000256" key="1">
    <source>
        <dbReference type="SAM" id="MobiDB-lite"/>
    </source>
</evidence>
<comment type="caution">
    <text evidence="2">The sequence shown here is derived from an EMBL/GenBank/DDBJ whole genome shotgun (WGS) entry which is preliminary data.</text>
</comment>
<evidence type="ECO:0000313" key="2">
    <source>
        <dbReference type="EMBL" id="MED6195594.1"/>
    </source>
</evidence>